<feature type="transmembrane region" description="Helical" evidence="2">
    <location>
        <begin position="1317"/>
        <end position="1341"/>
    </location>
</feature>
<accession>A0ABP8BH37</accession>
<dbReference type="Pfam" id="PF11847">
    <property type="entry name" value="GT-C_AftD"/>
    <property type="match status" value="1"/>
</dbReference>
<feature type="transmembrane region" description="Helical" evidence="2">
    <location>
        <begin position="86"/>
        <end position="105"/>
    </location>
</feature>
<reference evidence="5" key="1">
    <citation type="journal article" date="2019" name="Int. J. Syst. Evol. Microbiol.">
        <title>The Global Catalogue of Microorganisms (GCM) 10K type strain sequencing project: providing services to taxonomists for standard genome sequencing and annotation.</title>
        <authorList>
            <consortium name="The Broad Institute Genomics Platform"/>
            <consortium name="The Broad Institute Genome Sequencing Center for Infectious Disease"/>
            <person name="Wu L."/>
            <person name="Ma J."/>
        </authorList>
    </citation>
    <scope>NUCLEOTIDE SEQUENCE [LARGE SCALE GENOMIC DNA]</scope>
    <source>
        <strain evidence="5">JCM 17388</strain>
    </source>
</reference>
<feature type="transmembrane region" description="Helical" evidence="2">
    <location>
        <begin position="309"/>
        <end position="329"/>
    </location>
</feature>
<evidence type="ECO:0000256" key="2">
    <source>
        <dbReference type="SAM" id="Phobius"/>
    </source>
</evidence>
<dbReference type="RefSeq" id="WP_344922308.1">
    <property type="nucleotide sequence ID" value="NZ_BAABAQ010000015.1"/>
</dbReference>
<dbReference type="Proteomes" id="UP001501251">
    <property type="component" value="Unassembled WGS sequence"/>
</dbReference>
<evidence type="ECO:0000259" key="3">
    <source>
        <dbReference type="PROSITE" id="PS50022"/>
    </source>
</evidence>
<dbReference type="EMBL" id="BAABAQ010000015">
    <property type="protein sequence ID" value="GAA4206253.1"/>
    <property type="molecule type" value="Genomic_DNA"/>
</dbReference>
<evidence type="ECO:0000313" key="5">
    <source>
        <dbReference type="Proteomes" id="UP001501251"/>
    </source>
</evidence>
<organism evidence="4 5">
    <name type="scientific">Streptosporangium oxazolinicum</name>
    <dbReference type="NCBI Taxonomy" id="909287"/>
    <lineage>
        <taxon>Bacteria</taxon>
        <taxon>Bacillati</taxon>
        <taxon>Actinomycetota</taxon>
        <taxon>Actinomycetes</taxon>
        <taxon>Streptosporangiales</taxon>
        <taxon>Streptosporangiaceae</taxon>
        <taxon>Streptosporangium</taxon>
    </lineage>
</organism>
<evidence type="ECO:0000313" key="4">
    <source>
        <dbReference type="EMBL" id="GAA4206253.1"/>
    </source>
</evidence>
<feature type="transmembrane region" description="Helical" evidence="2">
    <location>
        <begin position="378"/>
        <end position="399"/>
    </location>
</feature>
<dbReference type="PROSITE" id="PS50022">
    <property type="entry name" value="FA58C_3"/>
    <property type="match status" value="1"/>
</dbReference>
<keyword evidence="2" id="KW-0472">Membrane</keyword>
<sequence length="1430" mass="152526">MTATSEAWINRLAAPPSEFGASDTGLRLRLRLLAGCLLLAAVAFNMAPGKLIAETKLDMPINPIGFLSQALNMWDQDYLGHLQNQAYGYIFPMGPFYTLLINAGMPPWVVQRLWVTLILCVAFVGVAQVARALRIGGQLAGVLAGLTYALAPHAQALMGFNSVEFAPSAVLPWVLLFLVRGARGETSPRRAACLSALVFLLAGGINAAAELAVLVVPMIYLLTRARGPRKRRLIAWWLAAIAAVSFWWLAPLVLLGRYVFSFLPFTENARTTTLVGSLTNALRGVNNWVAFLPVDGRPYLPAAYEHATVPWLVLVTALVAGLGLAGLTLPATPERLFLVTTALVGVAVLVMGYAGPLAEPTRALLDGPLSPFRNLHKFNALVRLPLVLGLAALVSYVGARRAAVRIPVAATCAGLIGLTLVPVASAGIAPSGAFPDVPGYWREAAAWLDQRADQGTVLILPGSRRGEYTWGRPIDEPFQPLLRKARWVSNTIVPWGTAGSSRLVDAIDDRFANGQGSAGLARTLRRVGVRYLVIRNDLDRVSFGGAWPARVHQALESSPGIVRVSGYGPPVGFTESGTGSGWLDQPYTALEIYEVTDARPPVGTVSARRPLRVSGGPEALLTMAEEGVLDDDRPVILGDDPGAENVPAADTVLTDTMRRRELGVSDLRRSLTETLPADEPFETERPVSDLTDPAWEEPKTVAVLSGADRVTASSSDSRLGAPWNVRDPGRQPYAALDGDVRTGWRSTGWRPPAEEWLEVRFTEPTAVPSLRAAFDRSDETALVSEVSVETDAGAVRTRVDPAAFWQELNVRPGKTSRLRVRISGVATERSNKVGILDLSIPGLQPGRSLLVPTVPTASGTALSAAPRGAGPVVPDRGGPTVVTSRTDRASGCMRGSYAWTCAEELGIVGEDGYGFDRTVLLENPGRRVISGRTALTDGNSAVGLLTPPDLYPKVTASSTKSDIPATGPWAAFDGDRSTIWYAHGDDLAPSLTADLGRTVELSRLRVDFPDVRTGAPPVRVTITTDGGTRYAWASADGWIDFKPLRASRITLAFGVLGAWRTEVVDVSIPGVKPLPSYPDRPLRLPCGYGPTLRVNGTAVATEIISGTYADLLNGRPLGYRGCASLPLGEGVARFTASSSQGYRVDSLVVTDAGRTRGTGTRTGQSGEAGEVVMRPAEVESWDASRRVVRVSTTEPSYLVVNENHNRGWRASIDGRPLQPARLDGWRQAWSLPPSTGVVVITYEPDGLYRASLVAGGILVALVAALALLRSRSGPGSRPRFRFRAESPRPESPRLGRFLPEAAPARVRAAWLWPLAPLLGFWVQGWPGALLVGVVAALALWLREVATAEHSAGGLPYRAGRVLTSPSPVVAVLGAAGAALGYGGDTGQTVAQYLCLAVLGLLFAAIGTRPLPRSWLPAPTVPRPLQPEGKP</sequence>
<keyword evidence="5" id="KW-1185">Reference proteome</keyword>
<gene>
    <name evidence="4" type="ORF">GCM10022252_68120</name>
</gene>
<feature type="region of interest" description="Disordered" evidence="1">
    <location>
        <begin position="861"/>
        <end position="886"/>
    </location>
</feature>
<feature type="transmembrane region" description="Helical" evidence="2">
    <location>
        <begin position="194"/>
        <end position="222"/>
    </location>
</feature>
<keyword evidence="2" id="KW-0812">Transmembrane</keyword>
<comment type="caution">
    <text evidence="4">The sequence shown here is derived from an EMBL/GenBank/DDBJ whole genome shotgun (WGS) entry which is preliminary data.</text>
</comment>
<evidence type="ECO:0000256" key="1">
    <source>
        <dbReference type="SAM" id="MobiDB-lite"/>
    </source>
</evidence>
<dbReference type="SUPFAM" id="SSF49785">
    <property type="entry name" value="Galactose-binding domain-like"/>
    <property type="match status" value="2"/>
</dbReference>
<proteinExistence type="predicted"/>
<feature type="transmembrane region" description="Helical" evidence="2">
    <location>
        <begin position="1389"/>
        <end position="1406"/>
    </location>
</feature>
<name>A0ABP8BH37_9ACTN</name>
<feature type="transmembrane region" description="Helical" evidence="2">
    <location>
        <begin position="234"/>
        <end position="260"/>
    </location>
</feature>
<protein>
    <submittedName>
        <fullName evidence="4">Alpha-(1-&gt;3)-arabinofuranosyltransferase</fullName>
    </submittedName>
</protein>
<dbReference type="InterPro" id="IPR021798">
    <property type="entry name" value="AftD_N"/>
</dbReference>
<feature type="transmembrane region" description="Helical" evidence="2">
    <location>
        <begin position="336"/>
        <end position="358"/>
    </location>
</feature>
<feature type="transmembrane region" description="Helical" evidence="2">
    <location>
        <begin position="112"/>
        <end position="129"/>
    </location>
</feature>
<feature type="transmembrane region" description="Helical" evidence="2">
    <location>
        <begin position="406"/>
        <end position="428"/>
    </location>
</feature>
<dbReference type="InterPro" id="IPR008979">
    <property type="entry name" value="Galactose-bd-like_sf"/>
</dbReference>
<dbReference type="Gene3D" id="2.60.120.260">
    <property type="entry name" value="Galactose-binding domain-like"/>
    <property type="match status" value="2"/>
</dbReference>
<feature type="transmembrane region" description="Helical" evidence="2">
    <location>
        <begin position="1361"/>
        <end position="1382"/>
    </location>
</feature>
<feature type="domain" description="F5/8 type C" evidence="3">
    <location>
        <begin position="937"/>
        <end position="1032"/>
    </location>
</feature>
<dbReference type="InterPro" id="IPR000421">
    <property type="entry name" value="FA58C"/>
</dbReference>
<dbReference type="InterPro" id="IPR056997">
    <property type="entry name" value="CBM_AftD"/>
</dbReference>
<feature type="transmembrane region" description="Helical" evidence="2">
    <location>
        <begin position="163"/>
        <end position="182"/>
    </location>
</feature>
<keyword evidence="2" id="KW-1133">Transmembrane helix</keyword>
<dbReference type="Pfam" id="PF24607">
    <property type="entry name" value="CBM_AftD"/>
    <property type="match status" value="2"/>
</dbReference>